<dbReference type="InterPro" id="IPR002293">
    <property type="entry name" value="AA/rel_permease1"/>
</dbReference>
<dbReference type="Pfam" id="PF13520">
    <property type="entry name" value="AA_permease_2"/>
    <property type="match status" value="1"/>
</dbReference>
<keyword evidence="2" id="KW-1003">Cell membrane</keyword>
<reference evidence="9" key="1">
    <citation type="submission" date="2017-01" db="EMBL/GenBank/DDBJ databases">
        <authorList>
            <person name="Varghese N."/>
            <person name="Submissions S."/>
        </authorList>
    </citation>
    <scope>NUCLEOTIDE SEQUENCE [LARGE SCALE GENOMIC DNA]</scope>
    <source>
        <strain evidence="9">MNA4</strain>
    </source>
</reference>
<dbReference type="EMBL" id="FTPL01000002">
    <property type="protein sequence ID" value="SIT84552.1"/>
    <property type="molecule type" value="Genomic_DNA"/>
</dbReference>
<feature type="region of interest" description="Disordered" evidence="6">
    <location>
        <begin position="487"/>
        <end position="512"/>
    </location>
</feature>
<dbReference type="PANTHER" id="PTHR42770:SF7">
    <property type="entry name" value="MEMBRANE PROTEIN"/>
    <property type="match status" value="1"/>
</dbReference>
<feature type="transmembrane region" description="Helical" evidence="7">
    <location>
        <begin position="179"/>
        <end position="200"/>
    </location>
</feature>
<dbReference type="InterPro" id="IPR050367">
    <property type="entry name" value="APC_superfamily"/>
</dbReference>
<feature type="transmembrane region" description="Helical" evidence="7">
    <location>
        <begin position="304"/>
        <end position="331"/>
    </location>
</feature>
<evidence type="ECO:0000256" key="6">
    <source>
        <dbReference type="SAM" id="MobiDB-lite"/>
    </source>
</evidence>
<feature type="transmembrane region" description="Helical" evidence="7">
    <location>
        <begin position="25"/>
        <end position="44"/>
    </location>
</feature>
<feature type="compositionally biased region" description="Basic and acidic residues" evidence="6">
    <location>
        <begin position="503"/>
        <end position="512"/>
    </location>
</feature>
<feature type="transmembrane region" description="Helical" evidence="7">
    <location>
        <begin position="56"/>
        <end position="79"/>
    </location>
</feature>
<accession>A0A1U7PQP4</accession>
<feature type="transmembrane region" description="Helical" evidence="7">
    <location>
        <begin position="215"/>
        <end position="233"/>
    </location>
</feature>
<feature type="transmembrane region" description="Helical" evidence="7">
    <location>
        <begin position="352"/>
        <end position="371"/>
    </location>
</feature>
<gene>
    <name evidence="8" type="ORF">SAMN05428946_1734</name>
</gene>
<evidence type="ECO:0000256" key="1">
    <source>
        <dbReference type="ARBA" id="ARBA00004651"/>
    </source>
</evidence>
<dbReference type="GO" id="GO:0005886">
    <property type="term" value="C:plasma membrane"/>
    <property type="evidence" value="ECO:0007669"/>
    <property type="project" value="UniProtKB-SubCell"/>
</dbReference>
<keyword evidence="9" id="KW-1185">Reference proteome</keyword>
<feature type="transmembrane region" description="Helical" evidence="7">
    <location>
        <begin position="444"/>
        <end position="463"/>
    </location>
</feature>
<evidence type="ECO:0000256" key="3">
    <source>
        <dbReference type="ARBA" id="ARBA00022692"/>
    </source>
</evidence>
<feature type="transmembrane region" description="Helical" evidence="7">
    <location>
        <begin position="418"/>
        <end position="438"/>
    </location>
</feature>
<evidence type="ECO:0000256" key="2">
    <source>
        <dbReference type="ARBA" id="ARBA00022475"/>
    </source>
</evidence>
<dbReference type="PANTHER" id="PTHR42770">
    <property type="entry name" value="AMINO ACID TRANSPORTER-RELATED"/>
    <property type="match status" value="1"/>
</dbReference>
<dbReference type="Proteomes" id="UP000187550">
    <property type="component" value="Unassembled WGS sequence"/>
</dbReference>
<comment type="subcellular location">
    <subcellularLocation>
        <location evidence="1">Cell membrane</location>
        <topology evidence="1">Multi-pass membrane protein</topology>
    </subcellularLocation>
</comment>
<dbReference type="PIRSF" id="PIRSF006060">
    <property type="entry name" value="AA_transporter"/>
    <property type="match status" value="1"/>
</dbReference>
<evidence type="ECO:0000256" key="5">
    <source>
        <dbReference type="ARBA" id="ARBA00023136"/>
    </source>
</evidence>
<dbReference type="STRING" id="550447.SAMN05428946_1734"/>
<dbReference type="Gene3D" id="1.20.1740.10">
    <property type="entry name" value="Amino acid/polyamine transporter I"/>
    <property type="match status" value="1"/>
</dbReference>
<feature type="transmembrane region" description="Helical" evidence="7">
    <location>
        <begin position="100"/>
        <end position="128"/>
    </location>
</feature>
<sequence>MRETKTTTDKGTKPRRRKLEKSLKPSWVFAIALGSSVGWGAFILPGDWIRDAGPAGAMLGLFFGALIMMVIASSYGVMIKEHPVSGGGFTYAYLAAGKTWAFLCGWFLSLGYISIVALNASAFTLLLKYLMPGFMKQGYLYSVAGWDIYMPEVVIASVLLIAFAFLNSTGTSVSGRLQFWFSILLVTGVFILGAVTFGIADEPIANMGPMFSGKASPIMSVLLILAIAPWAYVGFDNVPQAAEEFSFSPRKATFLIVASLFTSFMIYAVMIGLTAWTFPGNAGTGGELWATGAIVSSALGKTGLFIMAVAIVMGIFTGLNGFYMSSSRLLFSMARARALPAIFRKTAKGSGVPVWGIWFVTLITLPAMWLGRPALSWIVDMSSTGVSIGYFFACFAAYKILARKKREGQESSTLKRVLAGIGMISSAGFLVLLLVPASPASLTLPSYLLLGAWALAGIVFYAFMKKSYLSLSKEETDYYMLGKEPEVEKPVRKQKPAAGIPALKKEPVEKTI</sequence>
<keyword evidence="5 7" id="KW-0472">Membrane</keyword>
<dbReference type="OrthoDB" id="3181223at2"/>
<feature type="transmembrane region" description="Helical" evidence="7">
    <location>
        <begin position="254"/>
        <end position="278"/>
    </location>
</feature>
<protein>
    <submittedName>
        <fullName evidence="8">Amino acid/polyamine/organocation transporter, APC superfamily</fullName>
    </submittedName>
</protein>
<dbReference type="GO" id="GO:0022857">
    <property type="term" value="F:transmembrane transporter activity"/>
    <property type="evidence" value="ECO:0007669"/>
    <property type="project" value="InterPro"/>
</dbReference>
<keyword evidence="4 7" id="KW-1133">Transmembrane helix</keyword>
<evidence type="ECO:0000313" key="9">
    <source>
        <dbReference type="Proteomes" id="UP000187550"/>
    </source>
</evidence>
<evidence type="ECO:0000313" key="8">
    <source>
        <dbReference type="EMBL" id="SIT84552.1"/>
    </source>
</evidence>
<dbReference type="AlphaFoldDB" id="A0A1U7PQP4"/>
<evidence type="ECO:0000256" key="7">
    <source>
        <dbReference type="SAM" id="Phobius"/>
    </source>
</evidence>
<feature type="transmembrane region" description="Helical" evidence="7">
    <location>
        <begin position="148"/>
        <end position="167"/>
    </location>
</feature>
<name>A0A1U7PQP4_9BACI</name>
<dbReference type="RefSeq" id="WP_084186624.1">
    <property type="nucleotide sequence ID" value="NZ_FTPL01000002.1"/>
</dbReference>
<proteinExistence type="predicted"/>
<organism evidence="8 9">
    <name type="scientific">Edaphobacillus lindanitolerans</name>
    <dbReference type="NCBI Taxonomy" id="550447"/>
    <lineage>
        <taxon>Bacteria</taxon>
        <taxon>Bacillati</taxon>
        <taxon>Bacillota</taxon>
        <taxon>Bacilli</taxon>
        <taxon>Bacillales</taxon>
        <taxon>Bacillaceae</taxon>
        <taxon>Edaphobacillus</taxon>
    </lineage>
</organism>
<evidence type="ECO:0000256" key="4">
    <source>
        <dbReference type="ARBA" id="ARBA00022989"/>
    </source>
</evidence>
<keyword evidence="3 7" id="KW-0812">Transmembrane</keyword>
<feature type="transmembrane region" description="Helical" evidence="7">
    <location>
        <begin position="377"/>
        <end position="398"/>
    </location>
</feature>